<dbReference type="GO" id="GO:0005764">
    <property type="term" value="C:lysosome"/>
    <property type="evidence" value="ECO:0007669"/>
    <property type="project" value="TreeGrafter"/>
</dbReference>
<reference evidence="3" key="2">
    <citation type="submission" date="2021-04" db="EMBL/GenBank/DDBJ databases">
        <authorList>
            <person name="Podell S."/>
        </authorList>
    </citation>
    <scope>NUCLEOTIDE SEQUENCE</scope>
    <source>
        <strain evidence="3">Hildebrandi</strain>
    </source>
</reference>
<name>A0A9K3KUB5_9STRA</name>
<dbReference type="PANTHER" id="PTHR11247:SF8">
    <property type="entry name" value="PALMITOYL-PROTEIN THIOESTERASE 1"/>
    <property type="match status" value="1"/>
</dbReference>
<dbReference type="GO" id="GO:0016790">
    <property type="term" value="F:thiolester hydrolase activity"/>
    <property type="evidence" value="ECO:0007669"/>
    <property type="project" value="TreeGrafter"/>
</dbReference>
<dbReference type="EMBL" id="JAGRRH010000019">
    <property type="protein sequence ID" value="KAG7349651.1"/>
    <property type="molecule type" value="Genomic_DNA"/>
</dbReference>
<feature type="chain" id="PRO_5039913473" evidence="2">
    <location>
        <begin position="19"/>
        <end position="394"/>
    </location>
</feature>
<protein>
    <submittedName>
        <fullName evidence="3">Palmitoyl protein thioesterase</fullName>
    </submittedName>
</protein>
<keyword evidence="4" id="KW-1185">Reference proteome</keyword>
<comment type="caution">
    <text evidence="3">The sequence shown here is derived from an EMBL/GenBank/DDBJ whole genome shotgun (WGS) entry which is preliminary data.</text>
</comment>
<evidence type="ECO:0000313" key="4">
    <source>
        <dbReference type="Proteomes" id="UP000693970"/>
    </source>
</evidence>
<keyword evidence="1" id="KW-0378">Hydrolase</keyword>
<reference evidence="3" key="1">
    <citation type="journal article" date="2021" name="Sci. Rep.">
        <title>Diploid genomic architecture of Nitzschia inconspicua, an elite biomass production diatom.</title>
        <authorList>
            <person name="Oliver A."/>
            <person name="Podell S."/>
            <person name="Pinowska A."/>
            <person name="Traller J.C."/>
            <person name="Smith S.R."/>
            <person name="McClure R."/>
            <person name="Beliaev A."/>
            <person name="Bohutskyi P."/>
            <person name="Hill E.A."/>
            <person name="Rabines A."/>
            <person name="Zheng H."/>
            <person name="Allen L.Z."/>
            <person name="Kuo A."/>
            <person name="Grigoriev I.V."/>
            <person name="Allen A.E."/>
            <person name="Hazlebeck D."/>
            <person name="Allen E.E."/>
        </authorList>
    </citation>
    <scope>NUCLEOTIDE SEQUENCE</scope>
    <source>
        <strain evidence="3">Hildebrandi</strain>
    </source>
</reference>
<dbReference type="OrthoDB" id="10263094at2759"/>
<evidence type="ECO:0000256" key="2">
    <source>
        <dbReference type="SAM" id="SignalP"/>
    </source>
</evidence>
<sequence length="394" mass="43961">MRLSAAFSLALFATSVAAKEISHDGGNLCGEDADLRTTHPVLCEMLDALQADPEGLADSLKQFARQYGLLVGDKWEFPVRHSEFPAPTTSSSQQLPVVFAHGMGDSCFNNGMIDIGKHTSSLLDNVYVTCIPTGDTQAEDTTNGYFLSMDASVDVFAAKVAMDPKLTNGFHAIGFSQGNNVIRGYIARYNTPTVHTFLAVNGVNAGEGTVPGCFPNKSVDLQEQFQVGGFCDLLLEQASRRAYTEFAQQHSFQAGYWRDPRRKEQEAYYQYSQLARWNNEGPQNKNETLNANYAKTSKFVWVKATEDSMVWPKEGEQWGCPDPDDPFTHILPMNETEWYKEDLFGLKTAQEAGKNYFETFVGDHLQFSMQDFNRWITTYLKDATVADELNVSMA</sequence>
<accession>A0A9K3KUB5</accession>
<keyword evidence="2" id="KW-0732">Signal</keyword>
<feature type="signal peptide" evidence="2">
    <location>
        <begin position="1"/>
        <end position="18"/>
    </location>
</feature>
<organism evidence="3 4">
    <name type="scientific">Nitzschia inconspicua</name>
    <dbReference type="NCBI Taxonomy" id="303405"/>
    <lineage>
        <taxon>Eukaryota</taxon>
        <taxon>Sar</taxon>
        <taxon>Stramenopiles</taxon>
        <taxon>Ochrophyta</taxon>
        <taxon>Bacillariophyta</taxon>
        <taxon>Bacillariophyceae</taxon>
        <taxon>Bacillariophycidae</taxon>
        <taxon>Bacillariales</taxon>
        <taxon>Bacillariaceae</taxon>
        <taxon>Nitzschia</taxon>
    </lineage>
</organism>
<dbReference type="AlphaFoldDB" id="A0A9K3KUB5"/>
<gene>
    <name evidence="3" type="ORF">IV203_012248</name>
</gene>
<proteinExistence type="predicted"/>
<dbReference type="Pfam" id="PF02089">
    <property type="entry name" value="Palm_thioest"/>
    <property type="match status" value="1"/>
</dbReference>
<evidence type="ECO:0000256" key="1">
    <source>
        <dbReference type="ARBA" id="ARBA00022801"/>
    </source>
</evidence>
<evidence type="ECO:0000313" key="3">
    <source>
        <dbReference type="EMBL" id="KAG7349651.1"/>
    </source>
</evidence>
<dbReference type="PANTHER" id="PTHR11247">
    <property type="entry name" value="PALMITOYL-PROTEIN THIOESTERASE/DOLICHYLDIPHOSPHATASE 1"/>
    <property type="match status" value="1"/>
</dbReference>
<dbReference type="Proteomes" id="UP000693970">
    <property type="component" value="Unassembled WGS sequence"/>
</dbReference>